<evidence type="ECO:0000256" key="3">
    <source>
        <dbReference type="SAM" id="MobiDB-lite"/>
    </source>
</evidence>
<dbReference type="PANTHER" id="PTHR10288">
    <property type="entry name" value="KH DOMAIN CONTAINING RNA BINDING PROTEIN"/>
    <property type="match status" value="1"/>
</dbReference>
<evidence type="ECO:0000259" key="4">
    <source>
        <dbReference type="SMART" id="SM00322"/>
    </source>
</evidence>
<sequence>MAHSHLPALGSEPQGFGSQLGAMQPPAKRARTEPGWCISPSQAAELQQYGPGFLKMLVTNNTAGILIGKGGSALKDLEASTGCLVRLSPANNFYPGSGQRVVCVAGKQEAVEAVLAAVVEATMEVERHQAAKESREPEDRVLAQIALPFSACGLVIGKGGVTQKEITEQTGITVKITPQGQNTVQNERLASLQGPSRGVALAATQVFRLVQADPNMAQLETPAEGSAAQAPQAQSNWSGRWEQRSDYSPAPPAVKPMGKGAMRMPAMSAPPASAGAGLQCQIFFEVSDMEAAHIIGKGGTFLQSVCQQTNAKVQLTKRGEQVPGTENRLVTVSGLMQNVHAAHAMVVERAASTPSRRP</sequence>
<comment type="caution">
    <text evidence="5">The sequence shown here is derived from an EMBL/GenBank/DDBJ whole genome shotgun (WGS) entry which is preliminary data.</text>
</comment>
<feature type="region of interest" description="Disordered" evidence="3">
    <location>
        <begin position="221"/>
        <end position="252"/>
    </location>
</feature>
<dbReference type="Proteomes" id="UP001178507">
    <property type="component" value="Unassembled WGS sequence"/>
</dbReference>
<gene>
    <name evidence="5" type="ORF">EVOR1521_LOCUS24899</name>
</gene>
<dbReference type="Pfam" id="PF00013">
    <property type="entry name" value="KH_1"/>
    <property type="match status" value="3"/>
</dbReference>
<reference evidence="5" key="1">
    <citation type="submission" date="2023-08" db="EMBL/GenBank/DDBJ databases">
        <authorList>
            <person name="Chen Y."/>
            <person name="Shah S."/>
            <person name="Dougan E. K."/>
            <person name="Thang M."/>
            <person name="Chan C."/>
        </authorList>
    </citation>
    <scope>NUCLEOTIDE SEQUENCE</scope>
</reference>
<dbReference type="EMBL" id="CAUJNA010003431">
    <property type="protein sequence ID" value="CAJ1401831.1"/>
    <property type="molecule type" value="Genomic_DNA"/>
</dbReference>
<dbReference type="GO" id="GO:0003723">
    <property type="term" value="F:RNA binding"/>
    <property type="evidence" value="ECO:0007669"/>
    <property type="project" value="UniProtKB-UniRule"/>
</dbReference>
<dbReference type="Gene3D" id="3.30.1370.10">
    <property type="entry name" value="K Homology domain, type 1"/>
    <property type="match status" value="3"/>
</dbReference>
<dbReference type="InterPro" id="IPR036612">
    <property type="entry name" value="KH_dom_type_1_sf"/>
</dbReference>
<dbReference type="InterPro" id="IPR004087">
    <property type="entry name" value="KH_dom"/>
</dbReference>
<feature type="domain" description="K Homology" evidence="4">
    <location>
        <begin position="50"/>
        <end position="123"/>
    </location>
</feature>
<name>A0AA36J9Y8_9DINO</name>
<keyword evidence="2" id="KW-0694">RNA-binding</keyword>
<feature type="compositionally biased region" description="Polar residues" evidence="3">
    <location>
        <begin position="229"/>
        <end position="238"/>
    </location>
</feature>
<evidence type="ECO:0000256" key="2">
    <source>
        <dbReference type="PROSITE-ProRule" id="PRU00117"/>
    </source>
</evidence>
<feature type="region of interest" description="Disordered" evidence="3">
    <location>
        <begin position="1"/>
        <end position="33"/>
    </location>
</feature>
<accession>A0AA36J9Y8</accession>
<evidence type="ECO:0000313" key="5">
    <source>
        <dbReference type="EMBL" id="CAJ1401831.1"/>
    </source>
</evidence>
<feature type="domain" description="K Homology" evidence="4">
    <location>
        <begin position="278"/>
        <end position="351"/>
    </location>
</feature>
<dbReference type="SUPFAM" id="SSF54791">
    <property type="entry name" value="Eukaryotic type KH-domain (KH-domain type I)"/>
    <property type="match status" value="3"/>
</dbReference>
<protein>
    <recommendedName>
        <fullName evidence="4">K Homology domain-containing protein</fullName>
    </recommendedName>
</protein>
<keyword evidence="6" id="KW-1185">Reference proteome</keyword>
<dbReference type="SMART" id="SM00322">
    <property type="entry name" value="KH"/>
    <property type="match status" value="3"/>
</dbReference>
<proteinExistence type="predicted"/>
<dbReference type="AlphaFoldDB" id="A0AA36J9Y8"/>
<keyword evidence="1" id="KW-0677">Repeat</keyword>
<dbReference type="InterPro" id="IPR004088">
    <property type="entry name" value="KH_dom_type_1"/>
</dbReference>
<organism evidence="5 6">
    <name type="scientific">Effrenium voratum</name>
    <dbReference type="NCBI Taxonomy" id="2562239"/>
    <lineage>
        <taxon>Eukaryota</taxon>
        <taxon>Sar</taxon>
        <taxon>Alveolata</taxon>
        <taxon>Dinophyceae</taxon>
        <taxon>Suessiales</taxon>
        <taxon>Symbiodiniaceae</taxon>
        <taxon>Effrenium</taxon>
    </lineage>
</organism>
<evidence type="ECO:0000313" key="6">
    <source>
        <dbReference type="Proteomes" id="UP001178507"/>
    </source>
</evidence>
<dbReference type="PROSITE" id="PS50084">
    <property type="entry name" value="KH_TYPE_1"/>
    <property type="match status" value="3"/>
</dbReference>
<feature type="domain" description="K Homology" evidence="4">
    <location>
        <begin position="139"/>
        <end position="211"/>
    </location>
</feature>
<evidence type="ECO:0000256" key="1">
    <source>
        <dbReference type="ARBA" id="ARBA00022737"/>
    </source>
</evidence>